<protein>
    <submittedName>
        <fullName evidence="1">Uncharacterized protein</fullName>
    </submittedName>
</protein>
<evidence type="ECO:0000313" key="1">
    <source>
        <dbReference type="EMBL" id="KYC61491.1"/>
    </source>
</evidence>
<comment type="caution">
    <text evidence="1">The sequence shown here is derived from an EMBL/GenBank/DDBJ whole genome shotgun (WGS) entry which is preliminary data.</text>
</comment>
<name>A0A150JWM1_HEYCO</name>
<evidence type="ECO:0000313" key="2">
    <source>
        <dbReference type="Proteomes" id="UP000075288"/>
    </source>
</evidence>
<accession>A0A150JWM1</accession>
<reference evidence="1 2" key="1">
    <citation type="submission" date="2016-01" db="EMBL/GenBank/DDBJ databases">
        <title>Genome Sequences of Twelve Sporeforming Bacillus Species Isolated from Foods.</title>
        <authorList>
            <person name="Berendsen E.M."/>
            <person name="Wells-Bennik M.H."/>
            <person name="Krawcyk A.O."/>
            <person name="De Jong A."/>
            <person name="Holsappel S."/>
            <person name="Eijlander R.T."/>
            <person name="Kuipers O.P."/>
        </authorList>
    </citation>
    <scope>NUCLEOTIDE SEQUENCE [LARGE SCALE GENOMIC DNA]</scope>
    <source>
        <strain evidence="1 2">B4098</strain>
    </source>
</reference>
<proteinExistence type="predicted"/>
<gene>
    <name evidence="1" type="ORF">B4098_2046</name>
</gene>
<sequence length="47" mass="5515">MFAAETGLLLQENRSFIIFRSDKQLVLMPHSLPHRRKNENQPAYIFG</sequence>
<dbReference type="Proteomes" id="UP000075288">
    <property type="component" value="Unassembled WGS sequence"/>
</dbReference>
<organism evidence="1 2">
    <name type="scientific">Heyndrickxia coagulans</name>
    <name type="common">Weizmannia coagulans</name>
    <dbReference type="NCBI Taxonomy" id="1398"/>
    <lineage>
        <taxon>Bacteria</taxon>
        <taxon>Bacillati</taxon>
        <taxon>Bacillota</taxon>
        <taxon>Bacilli</taxon>
        <taxon>Bacillales</taxon>
        <taxon>Bacillaceae</taxon>
        <taxon>Heyndrickxia</taxon>
    </lineage>
</organism>
<dbReference type="EMBL" id="LQYG01000069">
    <property type="protein sequence ID" value="KYC61491.1"/>
    <property type="molecule type" value="Genomic_DNA"/>
</dbReference>
<dbReference type="AlphaFoldDB" id="A0A150JWM1"/>